<sequence>MLNNILVWYLAIALIVFGVWFGLFLKDNSTPNNHLLSWVVLLIAPFFWPIILPISVIELLGKAKAQRRHQTKIKSPHQLAPINPETLETGYHES</sequence>
<dbReference type="HOGENOM" id="CLU_185054_0_0_3"/>
<evidence type="ECO:0000313" key="4">
    <source>
        <dbReference type="Proteomes" id="UP000010473"/>
    </source>
</evidence>
<dbReference type="AlphaFoldDB" id="K9XPZ3"/>
<name>K9XPZ3_STAC7</name>
<dbReference type="OrthoDB" id="463949at2"/>
<dbReference type="EMBL" id="CP003653">
    <property type="protein sequence ID" value="AFZ34164.1"/>
    <property type="molecule type" value="Genomic_DNA"/>
</dbReference>
<accession>K9XPZ3</accession>
<organism evidence="3 4">
    <name type="scientific">Stanieria cyanosphaera (strain ATCC 29371 / PCC 7437)</name>
    <dbReference type="NCBI Taxonomy" id="111780"/>
    <lineage>
        <taxon>Bacteria</taxon>
        <taxon>Bacillati</taxon>
        <taxon>Cyanobacteriota</taxon>
        <taxon>Cyanophyceae</taxon>
        <taxon>Pleurocapsales</taxon>
        <taxon>Dermocarpellaceae</taxon>
        <taxon>Stanieria</taxon>
    </lineage>
</organism>
<evidence type="ECO:0000256" key="2">
    <source>
        <dbReference type="SAM" id="Phobius"/>
    </source>
</evidence>
<feature type="transmembrane region" description="Helical" evidence="2">
    <location>
        <begin position="7"/>
        <end position="25"/>
    </location>
</feature>
<proteinExistence type="predicted"/>
<reference evidence="4" key="1">
    <citation type="journal article" date="2013" name="Proc. Natl. Acad. Sci. U.S.A.">
        <title>Improving the coverage of the cyanobacterial phylum using diversity-driven genome sequencing.</title>
        <authorList>
            <person name="Shih P.M."/>
            <person name="Wu D."/>
            <person name="Latifi A."/>
            <person name="Axen S.D."/>
            <person name="Fewer D.P."/>
            <person name="Talla E."/>
            <person name="Calteau A."/>
            <person name="Cai F."/>
            <person name="Tandeau de Marsac N."/>
            <person name="Rippka R."/>
            <person name="Herdman M."/>
            <person name="Sivonen K."/>
            <person name="Coursin T."/>
            <person name="Laurent T."/>
            <person name="Goodwin L."/>
            <person name="Nolan M."/>
            <person name="Davenport K.W."/>
            <person name="Han C.S."/>
            <person name="Rubin E.M."/>
            <person name="Eisen J.A."/>
            <person name="Woyke T."/>
            <person name="Gugger M."/>
            <person name="Kerfeld C.A."/>
        </authorList>
    </citation>
    <scope>NUCLEOTIDE SEQUENCE [LARGE SCALE GENOMIC DNA]</scope>
    <source>
        <strain evidence="4">ATCC 29371 / PCC 7437</strain>
    </source>
</reference>
<dbReference type="eggNOG" id="ENOG50336PM">
    <property type="taxonomic scope" value="Bacteria"/>
</dbReference>
<keyword evidence="4" id="KW-1185">Reference proteome</keyword>
<keyword evidence="2" id="KW-0812">Transmembrane</keyword>
<keyword evidence="2" id="KW-1133">Transmembrane helix</keyword>
<feature type="region of interest" description="Disordered" evidence="1">
    <location>
        <begin position="70"/>
        <end position="94"/>
    </location>
</feature>
<evidence type="ECO:0000256" key="1">
    <source>
        <dbReference type="SAM" id="MobiDB-lite"/>
    </source>
</evidence>
<protein>
    <submittedName>
        <fullName evidence="3">Uncharacterized protein</fullName>
    </submittedName>
</protein>
<dbReference type="RefSeq" id="WP_015191837.1">
    <property type="nucleotide sequence ID" value="NC_019748.1"/>
</dbReference>
<keyword evidence="2" id="KW-0472">Membrane</keyword>
<gene>
    <name evidence="3" type="ordered locus">Sta7437_0563</name>
</gene>
<dbReference type="Proteomes" id="UP000010473">
    <property type="component" value="Chromosome"/>
</dbReference>
<feature type="transmembrane region" description="Helical" evidence="2">
    <location>
        <begin position="37"/>
        <end position="60"/>
    </location>
</feature>
<evidence type="ECO:0000313" key="3">
    <source>
        <dbReference type="EMBL" id="AFZ34164.1"/>
    </source>
</evidence>
<dbReference type="KEGG" id="scs:Sta7437_0563"/>